<dbReference type="Pfam" id="PF04967">
    <property type="entry name" value="HTH_10"/>
    <property type="match status" value="1"/>
</dbReference>
<dbReference type="PANTHER" id="PTHR34236">
    <property type="entry name" value="DIMETHYL SULFOXIDE REDUCTASE TRANSCRIPTIONAL ACTIVATOR"/>
    <property type="match status" value="1"/>
</dbReference>
<evidence type="ECO:0000256" key="3">
    <source>
        <dbReference type="SAM" id="MobiDB-lite"/>
    </source>
</evidence>
<dbReference type="Pfam" id="PF15915">
    <property type="entry name" value="BAT"/>
    <property type="match status" value="1"/>
</dbReference>
<organism evidence="6 7">
    <name type="scientific">Haloarcula salina</name>
    <dbReference type="NCBI Taxonomy" id="1429914"/>
    <lineage>
        <taxon>Archaea</taxon>
        <taxon>Methanobacteriati</taxon>
        <taxon>Methanobacteriota</taxon>
        <taxon>Stenosarchaea group</taxon>
        <taxon>Halobacteria</taxon>
        <taxon>Halobacteriales</taxon>
        <taxon>Haloarculaceae</taxon>
        <taxon>Haloarcula</taxon>
    </lineage>
</organism>
<evidence type="ECO:0000256" key="1">
    <source>
        <dbReference type="ARBA" id="ARBA00023015"/>
    </source>
</evidence>
<feature type="compositionally biased region" description="Polar residues" evidence="3">
    <location>
        <begin position="228"/>
        <end position="263"/>
    </location>
</feature>
<feature type="region of interest" description="Disordered" evidence="3">
    <location>
        <begin position="215"/>
        <end position="263"/>
    </location>
</feature>
<dbReference type="RefSeq" id="WP_162415197.1">
    <property type="nucleotide sequence ID" value="NZ_JAHQXE010000004.1"/>
</dbReference>
<evidence type="ECO:0000313" key="6">
    <source>
        <dbReference type="EMBL" id="MBV0902981.1"/>
    </source>
</evidence>
<reference evidence="6" key="1">
    <citation type="submission" date="2021-06" db="EMBL/GenBank/DDBJ databases">
        <title>New haloarchaea isolates fom saline soil.</title>
        <authorList>
            <person name="Duran-Viseras A."/>
            <person name="Sanchez-Porro C.S."/>
            <person name="Ventosa A."/>
        </authorList>
    </citation>
    <scope>NUCLEOTIDE SEQUENCE</scope>
    <source>
        <strain evidence="6">JCM 18369</strain>
    </source>
</reference>
<feature type="domain" description="HTH bat-type" evidence="4">
    <location>
        <begin position="157"/>
        <end position="205"/>
    </location>
</feature>
<keyword evidence="7" id="KW-1185">Reference proteome</keyword>
<dbReference type="InterPro" id="IPR031803">
    <property type="entry name" value="BAT_GAF/HTH-assoc"/>
</dbReference>
<sequence>MTLIASVRLASPALETSARRTPGSTVRVEQQVPTADGALDLTLWSTADDPLEFECGLDDDGTVDRWTSIGGAGDRALYRVRLTAAASATFRYERWSDGRAVFLSADRGQTGWTVNAYVPDRSVLQQIASGCEDNDVQFELVRVAEVDQLTGMQQYGLSDVQAETLTEALDRGYYTIPREVSLGELAQPLDVSHQAVSERLRRGICSLLENTVAERRTEPGVSEKGGTSIPTTQSGDVSGPTAQESLAGSATVPSWVGPSTSSQ</sequence>
<evidence type="ECO:0000259" key="5">
    <source>
        <dbReference type="Pfam" id="PF15915"/>
    </source>
</evidence>
<dbReference type="InterPro" id="IPR007050">
    <property type="entry name" value="HTH_bacterioopsin"/>
</dbReference>
<dbReference type="PANTHER" id="PTHR34236:SF1">
    <property type="entry name" value="DIMETHYL SULFOXIDE REDUCTASE TRANSCRIPTIONAL ACTIVATOR"/>
    <property type="match status" value="1"/>
</dbReference>
<dbReference type="EMBL" id="JAHQXE010000004">
    <property type="protein sequence ID" value="MBV0902981.1"/>
    <property type="molecule type" value="Genomic_DNA"/>
</dbReference>
<dbReference type="Proteomes" id="UP001166304">
    <property type="component" value="Unassembled WGS sequence"/>
</dbReference>
<evidence type="ECO:0000313" key="7">
    <source>
        <dbReference type="Proteomes" id="UP001166304"/>
    </source>
</evidence>
<evidence type="ECO:0000256" key="2">
    <source>
        <dbReference type="ARBA" id="ARBA00023163"/>
    </source>
</evidence>
<name>A0AA41KIK3_9EURY</name>
<dbReference type="AlphaFoldDB" id="A0AA41KIK3"/>
<proteinExistence type="predicted"/>
<accession>A0AA41KIK3</accession>
<comment type="caution">
    <text evidence="6">The sequence shown here is derived from an EMBL/GenBank/DDBJ whole genome shotgun (WGS) entry which is preliminary data.</text>
</comment>
<feature type="domain" description="Bacterioopsin transcriptional activator GAF and HTH associated" evidence="5">
    <location>
        <begin position="20"/>
        <end position="148"/>
    </location>
</feature>
<gene>
    <name evidence="6" type="ORF">KTS37_14395</name>
</gene>
<keyword evidence="1" id="KW-0805">Transcription regulation</keyword>
<protein>
    <submittedName>
        <fullName evidence="6">Helix-turn-helix domain-containing protein</fullName>
    </submittedName>
</protein>
<keyword evidence="2" id="KW-0804">Transcription</keyword>
<evidence type="ECO:0000259" key="4">
    <source>
        <dbReference type="Pfam" id="PF04967"/>
    </source>
</evidence>